<evidence type="ECO:0000313" key="8">
    <source>
        <dbReference type="EMBL" id="KAE9980352.1"/>
    </source>
</evidence>
<keyword evidence="4 6" id="KW-1133">Transmembrane helix</keyword>
<feature type="transmembrane region" description="Helical" evidence="6">
    <location>
        <begin position="274"/>
        <end position="293"/>
    </location>
</feature>
<feature type="transmembrane region" description="Helical" evidence="6">
    <location>
        <begin position="199"/>
        <end position="218"/>
    </location>
</feature>
<evidence type="ECO:0000256" key="4">
    <source>
        <dbReference type="ARBA" id="ARBA00022989"/>
    </source>
</evidence>
<dbReference type="GO" id="GO:0022857">
    <property type="term" value="F:transmembrane transporter activity"/>
    <property type="evidence" value="ECO:0007669"/>
    <property type="project" value="InterPro"/>
</dbReference>
<dbReference type="PANTHER" id="PTHR23502:SF74">
    <property type="entry name" value="MAJOR FACILITATOR SUPERFAMILY (MFS) PROFILE DOMAIN-CONTAINING PROTEIN"/>
    <property type="match status" value="1"/>
</dbReference>
<feature type="transmembrane region" description="Helical" evidence="6">
    <location>
        <begin position="167"/>
        <end position="187"/>
    </location>
</feature>
<feature type="transmembrane region" description="Helical" evidence="6">
    <location>
        <begin position="447"/>
        <end position="470"/>
    </location>
</feature>
<evidence type="ECO:0000259" key="7">
    <source>
        <dbReference type="PROSITE" id="PS50850"/>
    </source>
</evidence>
<feature type="transmembrane region" description="Helical" evidence="6">
    <location>
        <begin position="107"/>
        <end position="130"/>
    </location>
</feature>
<dbReference type="GO" id="GO:0042908">
    <property type="term" value="P:xenobiotic transport"/>
    <property type="evidence" value="ECO:0007669"/>
    <property type="project" value="UniProtKB-ARBA"/>
</dbReference>
<gene>
    <name evidence="8" type="ORF">BLS_008812</name>
    <name evidence="9" type="ORF">EG327_004524</name>
</gene>
<name>A0A8H3VE38_VENIN</name>
<dbReference type="FunFam" id="1.20.1250.20:FF:000082">
    <property type="entry name" value="MFS multidrug transporter, putative"/>
    <property type="match status" value="1"/>
</dbReference>
<sequence length="494" mass="54299">MSVQEEKDHESEYTNRTLSFEDEPCLNPQNWSQARKHVILGVALALVVCSTSGTSLASNAVISTLQEFGYDQGFAWRVLPVSMYLAGYTVGNTLLAPMSEQYGRRSINVVSTFGFTIWMMACALAPNWAAFNIFRFLNGFFGAGAPSTISGICSDLYAGDFRRGRALLAYNMATTGGSVLGPIISGWAGMSSIGWRLSFWIGMAMGGSGMLLAIACMPETNHDVILDRRAKQTRVSDKTSWEPEGPTDGDEKGWKHIVTKVLARPLTMLCREPLVFFTCMYLAFQYSLLYIFLQSYPIIFEDTYGFNKGQEGLTFIGVGVGVLISPFFQIGFERYYLRCLSLGHSWTRHHGARRLPPACASGPLITIGLFWSAWTARPDVYWISPALSGISYGLGYILNFNALLNYLVDCYTSYASSSNAASSLTRQVMGAALPFAAAPMYRALGIGWASSLLGFVALGLSGIPFVFWIYGERILGNSKWAQELAREKEAAKSP</sequence>
<organism evidence="9 10">
    <name type="scientific">Venturia inaequalis</name>
    <name type="common">Apple scab fungus</name>
    <dbReference type="NCBI Taxonomy" id="5025"/>
    <lineage>
        <taxon>Eukaryota</taxon>
        <taxon>Fungi</taxon>
        <taxon>Dikarya</taxon>
        <taxon>Ascomycota</taxon>
        <taxon>Pezizomycotina</taxon>
        <taxon>Dothideomycetes</taxon>
        <taxon>Pleosporomycetidae</taxon>
        <taxon>Venturiales</taxon>
        <taxon>Venturiaceae</taxon>
        <taxon>Venturia</taxon>
    </lineage>
</organism>
<protein>
    <recommendedName>
        <fullName evidence="7">Major facilitator superfamily (MFS) profile domain-containing protein</fullName>
    </recommendedName>
</protein>
<accession>A0A8H3VE38</accession>
<dbReference type="InterPro" id="IPR020846">
    <property type="entry name" value="MFS_dom"/>
</dbReference>
<evidence type="ECO:0000256" key="6">
    <source>
        <dbReference type="SAM" id="Phobius"/>
    </source>
</evidence>
<dbReference type="PROSITE" id="PS00216">
    <property type="entry name" value="SUGAR_TRANSPORT_1"/>
    <property type="match status" value="1"/>
</dbReference>
<evidence type="ECO:0000313" key="9">
    <source>
        <dbReference type="EMBL" id="KAE9985882.1"/>
    </source>
</evidence>
<dbReference type="EMBL" id="WNWQ01000077">
    <property type="protein sequence ID" value="KAE9980352.1"/>
    <property type="molecule type" value="Genomic_DNA"/>
</dbReference>
<dbReference type="PANTHER" id="PTHR23502">
    <property type="entry name" value="MAJOR FACILITATOR SUPERFAMILY"/>
    <property type="match status" value="1"/>
</dbReference>
<comment type="similarity">
    <text evidence="2">Belongs to the major facilitator superfamily.</text>
</comment>
<dbReference type="SUPFAM" id="SSF103473">
    <property type="entry name" value="MFS general substrate transporter"/>
    <property type="match status" value="1"/>
</dbReference>
<dbReference type="PROSITE" id="PS50850">
    <property type="entry name" value="MFS"/>
    <property type="match status" value="1"/>
</dbReference>
<feature type="transmembrane region" description="Helical" evidence="6">
    <location>
        <begin position="355"/>
        <end position="374"/>
    </location>
</feature>
<dbReference type="InterPro" id="IPR011701">
    <property type="entry name" value="MFS"/>
</dbReference>
<proteinExistence type="inferred from homology"/>
<evidence type="ECO:0000313" key="10">
    <source>
        <dbReference type="Proteomes" id="UP000490939"/>
    </source>
</evidence>
<comment type="subcellular location">
    <subcellularLocation>
        <location evidence="1">Membrane</location>
        <topology evidence="1">Multi-pass membrane protein</topology>
    </subcellularLocation>
</comment>
<feature type="domain" description="Major facilitator superfamily (MFS) profile" evidence="7">
    <location>
        <begin position="38"/>
        <end position="474"/>
    </location>
</feature>
<dbReference type="GO" id="GO:0005886">
    <property type="term" value="C:plasma membrane"/>
    <property type="evidence" value="ECO:0007669"/>
    <property type="project" value="TreeGrafter"/>
</dbReference>
<feature type="transmembrane region" description="Helical" evidence="6">
    <location>
        <begin position="380"/>
        <end position="404"/>
    </location>
</feature>
<dbReference type="Pfam" id="PF07690">
    <property type="entry name" value="MFS_1"/>
    <property type="match status" value="1"/>
</dbReference>
<evidence type="ECO:0000256" key="3">
    <source>
        <dbReference type="ARBA" id="ARBA00022692"/>
    </source>
</evidence>
<feature type="transmembrane region" description="Helical" evidence="6">
    <location>
        <begin position="313"/>
        <end position="332"/>
    </location>
</feature>
<keyword evidence="3 6" id="KW-0812">Transmembrane</keyword>
<dbReference type="Proteomes" id="UP000490939">
    <property type="component" value="Unassembled WGS sequence"/>
</dbReference>
<dbReference type="InterPro" id="IPR005829">
    <property type="entry name" value="Sugar_transporter_CS"/>
</dbReference>
<dbReference type="Gene3D" id="1.20.1250.20">
    <property type="entry name" value="MFS general substrate transporter like domains"/>
    <property type="match status" value="1"/>
</dbReference>
<evidence type="ECO:0000256" key="5">
    <source>
        <dbReference type="ARBA" id="ARBA00023136"/>
    </source>
</evidence>
<dbReference type="InterPro" id="IPR036259">
    <property type="entry name" value="MFS_trans_sf"/>
</dbReference>
<feature type="transmembrane region" description="Helical" evidence="6">
    <location>
        <begin position="136"/>
        <end position="158"/>
    </location>
</feature>
<dbReference type="Proteomes" id="UP000433883">
    <property type="component" value="Unassembled WGS sequence"/>
</dbReference>
<keyword evidence="5 6" id="KW-0472">Membrane</keyword>
<evidence type="ECO:0000256" key="2">
    <source>
        <dbReference type="ARBA" id="ARBA00008335"/>
    </source>
</evidence>
<dbReference type="EMBL" id="WNWR01000269">
    <property type="protein sequence ID" value="KAE9985882.1"/>
    <property type="molecule type" value="Genomic_DNA"/>
</dbReference>
<dbReference type="AlphaFoldDB" id="A0A8H3VE38"/>
<reference evidence="9 10" key="1">
    <citation type="submission" date="2019-07" db="EMBL/GenBank/DDBJ databases">
        <title>Venturia inaequalis Genome Resource.</title>
        <authorList>
            <person name="Lichtner F.J."/>
        </authorList>
    </citation>
    <scope>NUCLEOTIDE SEQUENCE [LARGE SCALE GENOMIC DNA]</scope>
    <source>
        <strain evidence="8">Bline_iso_100314</strain>
        <strain evidence="9 10">DMI_063113</strain>
    </source>
</reference>
<feature type="transmembrane region" description="Helical" evidence="6">
    <location>
        <begin position="38"/>
        <end position="62"/>
    </location>
</feature>
<keyword evidence="10" id="KW-1185">Reference proteome</keyword>
<dbReference type="GO" id="GO:0140115">
    <property type="term" value="P:export across plasma membrane"/>
    <property type="evidence" value="ECO:0007669"/>
    <property type="project" value="UniProtKB-ARBA"/>
</dbReference>
<evidence type="ECO:0000256" key="1">
    <source>
        <dbReference type="ARBA" id="ARBA00004141"/>
    </source>
</evidence>
<feature type="transmembrane region" description="Helical" evidence="6">
    <location>
        <begin position="74"/>
        <end position="95"/>
    </location>
</feature>
<comment type="caution">
    <text evidence="9">The sequence shown here is derived from an EMBL/GenBank/DDBJ whole genome shotgun (WGS) entry which is preliminary data.</text>
</comment>